<dbReference type="Proteomes" id="UP000261284">
    <property type="component" value="Unassembled WGS sequence"/>
</dbReference>
<protein>
    <submittedName>
        <fullName evidence="2">Uncharacterized protein</fullName>
    </submittedName>
</protein>
<proteinExistence type="predicted"/>
<feature type="transmembrane region" description="Helical" evidence="1">
    <location>
        <begin position="118"/>
        <end position="139"/>
    </location>
</feature>
<gene>
    <name evidence="2" type="ORF">DXN05_20225</name>
</gene>
<dbReference type="AlphaFoldDB" id="A0A3E1NEG3"/>
<evidence type="ECO:0000256" key="1">
    <source>
        <dbReference type="SAM" id="Phobius"/>
    </source>
</evidence>
<dbReference type="OrthoDB" id="1420916at2"/>
<name>A0A3E1NEG3_9BACT</name>
<comment type="caution">
    <text evidence="2">The sequence shown here is derived from an EMBL/GenBank/DDBJ whole genome shotgun (WGS) entry which is preliminary data.</text>
</comment>
<dbReference type="RefSeq" id="WP_116849114.1">
    <property type="nucleotide sequence ID" value="NZ_QTJU01000010.1"/>
</dbReference>
<reference evidence="2 3" key="1">
    <citation type="submission" date="2018-08" db="EMBL/GenBank/DDBJ databases">
        <title>Chitinophagaceae sp. K23C18032701, a novel bacterium isolated from forest soil.</title>
        <authorList>
            <person name="Wang C."/>
        </authorList>
    </citation>
    <scope>NUCLEOTIDE SEQUENCE [LARGE SCALE GENOMIC DNA]</scope>
    <source>
        <strain evidence="2 3">K23C18032701</strain>
    </source>
</reference>
<evidence type="ECO:0000313" key="3">
    <source>
        <dbReference type="Proteomes" id="UP000261284"/>
    </source>
</evidence>
<keyword evidence="1" id="KW-1133">Transmembrane helix</keyword>
<accession>A0A3E1NEG3</accession>
<keyword evidence="3" id="KW-1185">Reference proteome</keyword>
<sequence>MKPRQHLKSNNIQAYVLGLLSVEEAEEMDIMLSLHPQLQQKVNEYRHLLYSSGDNGPVPPAHTTWEQIEAIIRRLPGNNVEPEITFSQKVKAASGGRLLRVRENTAAIFIQRKWVTRLLLYMAVALLLLSGILLLQHHYTQKIQRIKALQEQIHQSQ</sequence>
<dbReference type="EMBL" id="QTJU01000010">
    <property type="protein sequence ID" value="RFM26242.1"/>
    <property type="molecule type" value="Genomic_DNA"/>
</dbReference>
<organism evidence="2 3">
    <name type="scientific">Deminuibacter soli</name>
    <dbReference type="NCBI Taxonomy" id="2291815"/>
    <lineage>
        <taxon>Bacteria</taxon>
        <taxon>Pseudomonadati</taxon>
        <taxon>Bacteroidota</taxon>
        <taxon>Chitinophagia</taxon>
        <taxon>Chitinophagales</taxon>
        <taxon>Chitinophagaceae</taxon>
        <taxon>Deminuibacter</taxon>
    </lineage>
</organism>
<keyword evidence="1" id="KW-0812">Transmembrane</keyword>
<keyword evidence="1" id="KW-0472">Membrane</keyword>
<evidence type="ECO:0000313" key="2">
    <source>
        <dbReference type="EMBL" id="RFM26242.1"/>
    </source>
</evidence>